<feature type="compositionally biased region" description="Gly residues" evidence="11">
    <location>
        <begin position="583"/>
        <end position="592"/>
    </location>
</feature>
<keyword evidence="5" id="KW-0272">Extracellular matrix</keyword>
<comment type="similarity">
    <text evidence="9">Belongs to the fibril-associated collagens with interrupted helices (FACIT) family.</text>
</comment>
<feature type="region of interest" description="Disordered" evidence="11">
    <location>
        <begin position="442"/>
        <end position="799"/>
    </location>
</feature>
<feature type="region of interest" description="Disordered" evidence="11">
    <location>
        <begin position="827"/>
        <end position="935"/>
    </location>
</feature>
<dbReference type="InterPro" id="IPR013320">
    <property type="entry name" value="ConA-like_dom_sf"/>
</dbReference>
<keyword evidence="6 12" id="KW-0732">Signal</keyword>
<dbReference type="FunFam" id="3.40.50.410:FF:000041">
    <property type="entry name" value="Collagen alpha-1(XXI) chain isoform X1"/>
    <property type="match status" value="1"/>
</dbReference>
<dbReference type="InterPro" id="IPR048287">
    <property type="entry name" value="TSPN-like_N"/>
</dbReference>
<keyword evidence="8" id="KW-0176">Collagen</keyword>
<feature type="compositionally biased region" description="Basic and acidic residues" evidence="11">
    <location>
        <begin position="876"/>
        <end position="888"/>
    </location>
</feature>
<evidence type="ECO:0000313" key="15">
    <source>
        <dbReference type="Proteomes" id="UP000018468"/>
    </source>
</evidence>
<dbReference type="eggNOG" id="KOG3544">
    <property type="taxonomic scope" value="Eukaryota"/>
</dbReference>
<evidence type="ECO:0000256" key="1">
    <source>
        <dbReference type="ARBA" id="ARBA00004496"/>
    </source>
</evidence>
<keyword evidence="3" id="KW-0963">Cytoplasm</keyword>
<evidence type="ECO:0000256" key="10">
    <source>
        <dbReference type="ARBA" id="ARBA00074870"/>
    </source>
</evidence>
<dbReference type="SMART" id="SM00210">
    <property type="entry name" value="TSPN"/>
    <property type="match status" value="1"/>
</dbReference>
<dbReference type="PANTHER" id="PTHR24023:SF854">
    <property type="entry name" value="COLLAGEN ALPHA-1(IV) CHAIN"/>
    <property type="match status" value="1"/>
</dbReference>
<protein>
    <recommendedName>
        <fullName evidence="10">Collagen alpha-1(XXI) chain</fullName>
    </recommendedName>
</protein>
<name>W5MVA0_LEPOC</name>
<feature type="compositionally biased region" description="Basic and acidic residues" evidence="11">
    <location>
        <begin position="657"/>
        <end position="671"/>
    </location>
</feature>
<feature type="compositionally biased region" description="Pro residues" evidence="11">
    <location>
        <begin position="837"/>
        <end position="851"/>
    </location>
</feature>
<dbReference type="GO" id="GO:0005737">
    <property type="term" value="C:cytoplasm"/>
    <property type="evidence" value="ECO:0007669"/>
    <property type="project" value="UniProtKB-SubCell"/>
</dbReference>
<dbReference type="Bgee" id="ENSLOCG00000010055">
    <property type="expression patterns" value="Expressed in bone element and 4 other cell types or tissues"/>
</dbReference>
<dbReference type="SMART" id="SM00327">
    <property type="entry name" value="VWA"/>
    <property type="match status" value="1"/>
</dbReference>
<keyword evidence="4" id="KW-0964">Secreted</keyword>
<keyword evidence="7" id="KW-0677">Repeat</keyword>
<reference evidence="15" key="1">
    <citation type="submission" date="2011-12" db="EMBL/GenBank/DDBJ databases">
        <title>The Draft Genome of Lepisosteus oculatus.</title>
        <authorList>
            <consortium name="The Broad Institute Genome Assembly &amp; Analysis Group"/>
            <consortium name="Computational R&amp;D Group"/>
            <consortium name="and Sequencing Platform"/>
            <person name="Di Palma F."/>
            <person name="Alfoldi J."/>
            <person name="Johnson J."/>
            <person name="Berlin A."/>
            <person name="Gnerre S."/>
            <person name="Jaffe D."/>
            <person name="MacCallum I."/>
            <person name="Young S."/>
            <person name="Walker B.J."/>
            <person name="Lander E.S."/>
            <person name="Lindblad-Toh K."/>
        </authorList>
    </citation>
    <scope>NUCLEOTIDE SEQUENCE [LARGE SCALE GENOMIC DNA]</scope>
</reference>
<evidence type="ECO:0000256" key="4">
    <source>
        <dbReference type="ARBA" id="ARBA00022525"/>
    </source>
</evidence>
<accession>W5MVA0</accession>
<dbReference type="HOGENOM" id="CLU_001074_18_0_1"/>
<comment type="subcellular location">
    <subcellularLocation>
        <location evidence="1">Cytoplasm</location>
    </subcellularLocation>
    <subcellularLocation>
        <location evidence="2">Secreted</location>
        <location evidence="2">Extracellular space</location>
        <location evidence="2">Extracellular matrix</location>
    </subcellularLocation>
</comment>
<dbReference type="STRING" id="7918.ENSLOCP00000012309"/>
<dbReference type="Ensembl" id="ENSLOCT00000012330.1">
    <property type="protein sequence ID" value="ENSLOCP00000012309.1"/>
    <property type="gene ID" value="ENSLOCG00000010055.1"/>
</dbReference>
<dbReference type="Gene3D" id="3.40.50.410">
    <property type="entry name" value="von Willebrand factor, type A domain"/>
    <property type="match status" value="1"/>
</dbReference>
<reference evidence="14" key="2">
    <citation type="submission" date="2025-08" db="UniProtKB">
        <authorList>
            <consortium name="Ensembl"/>
        </authorList>
    </citation>
    <scope>IDENTIFICATION</scope>
</reference>
<evidence type="ECO:0000256" key="3">
    <source>
        <dbReference type="ARBA" id="ARBA00022490"/>
    </source>
</evidence>
<evidence type="ECO:0000256" key="9">
    <source>
        <dbReference type="ARBA" id="ARBA00049648"/>
    </source>
</evidence>
<dbReference type="SUPFAM" id="SSF49899">
    <property type="entry name" value="Concanavalin A-like lectins/glucanases"/>
    <property type="match status" value="1"/>
</dbReference>
<dbReference type="SUPFAM" id="SSF53300">
    <property type="entry name" value="vWA-like"/>
    <property type="match status" value="1"/>
</dbReference>
<dbReference type="Pfam" id="PF00092">
    <property type="entry name" value="VWA"/>
    <property type="match status" value="1"/>
</dbReference>
<feature type="compositionally biased region" description="Basic and acidic residues" evidence="11">
    <location>
        <begin position="704"/>
        <end position="713"/>
    </location>
</feature>
<dbReference type="GO" id="GO:0005581">
    <property type="term" value="C:collagen trimer"/>
    <property type="evidence" value="ECO:0007669"/>
    <property type="project" value="UniProtKB-KW"/>
</dbReference>
<dbReference type="FunFam" id="2.60.120.200:FF:000068">
    <property type="entry name" value="collagen alpha-1(XXI) chain isoform X1"/>
    <property type="match status" value="1"/>
</dbReference>
<dbReference type="PRINTS" id="PR00453">
    <property type="entry name" value="VWFADOMAIN"/>
</dbReference>
<dbReference type="AlphaFoldDB" id="W5MVA0"/>
<feature type="domain" description="VWFA" evidence="13">
    <location>
        <begin position="39"/>
        <end position="216"/>
    </location>
</feature>
<dbReference type="GeneTree" id="ENSGT00940000153769"/>
<dbReference type="PANTHER" id="PTHR24023">
    <property type="entry name" value="COLLAGEN ALPHA"/>
    <property type="match status" value="1"/>
</dbReference>
<dbReference type="OMA" id="RTYNHRQ"/>
<feature type="compositionally biased region" description="Low complexity" evidence="11">
    <location>
        <begin position="452"/>
        <end position="469"/>
    </location>
</feature>
<dbReference type="Proteomes" id="UP000018468">
    <property type="component" value="Linkage group LG9"/>
</dbReference>
<keyword evidence="15" id="KW-1185">Reference proteome</keyword>
<dbReference type="EMBL" id="AHAT01010463">
    <property type="status" value="NOT_ANNOTATED_CDS"/>
    <property type="molecule type" value="Genomic_DNA"/>
</dbReference>
<evidence type="ECO:0000256" key="7">
    <source>
        <dbReference type="ARBA" id="ARBA00022737"/>
    </source>
</evidence>
<evidence type="ECO:0000313" key="14">
    <source>
        <dbReference type="Ensembl" id="ENSLOCP00000012309.1"/>
    </source>
</evidence>
<dbReference type="Pfam" id="PF01391">
    <property type="entry name" value="Collagen"/>
    <property type="match status" value="3"/>
</dbReference>
<dbReference type="InterPro" id="IPR050149">
    <property type="entry name" value="Collagen_superfamily"/>
</dbReference>
<evidence type="ECO:0000259" key="13">
    <source>
        <dbReference type="PROSITE" id="PS50234"/>
    </source>
</evidence>
<dbReference type="InterPro" id="IPR036465">
    <property type="entry name" value="vWFA_dom_sf"/>
</dbReference>
<dbReference type="InterPro" id="IPR002035">
    <property type="entry name" value="VWF_A"/>
</dbReference>
<sequence>MNTWILRSLIMVLLLPFLLGDDDDDDEDVRVGCRTAVNDLVYIIDGSWSVGYTDFDTAKNWLINITSGFDVGPQYTQVGVVQYSDTPRLEIPLGKHQSSQEVIEAIGKIKYLGGNTQTGRAIKFATDHVFPSSQRTNTAKNRIAVVVTDGKSQDDVVDASVEAKAQNIIMFAVGVGTEITKSELVSIANKPSSTYVLYAEDYTTIGRIKEAMQQKLCEESVCPTRIPVASRDEKGFELMLGLKINKKAQKIQGSLMSETAFLLSSQVDITENTRDIFPEGLPPSYVFVATLRLKSPTNKERFDLWRILSRDNILQAAVTINGGEKTVTFTTTSLISELQSIIFDDGHLKELFDEDWHQLKLLVKAKHITCFLDDVQIEEKPLEQVIPIYINGKTQVAKRVKREATVPIEIQKLRLYCDPQQSERETACEIYSVDDERCPLDRLPNVDKCDCPTGSPGSPGLPGPKTSKGIRGENGRPGPPGDDGKPGVPGEQGMRGTPGLPGEKGVPGLPGPKGEPGRTGAKGERGAPGISGKPGSPGPTGPGGLTGRSGSAGIPGKKGSKGEIGIPGIPGQPGPMGEQGIPGKNGLGGPMGPKGEKGEPGEPGADGVRGPPGFRGLPGEPGTVGPKGDRGSPGPKGMMGPQGHQGIQGPMGPAGVEGREGPKGVPGEHGRAGLPGVPGQKGMQGEQGVQGLPGSVGNPGFKGHKGDPGEPGEKGNQGDQGIAGIPGALGIRGETGLRGSKGEKGDSGDSGIRGLDGKKGDLGPVGAVGPRGPPGQDGLPGQPGVPGFPGKPGKPPSDEHLIKLCTTVLQNQLPQFLQTMLPNCQSCETKQGSPGMPGSPGPPGPSGPPGYPGRVGRQGYMGSPGLEGPQGIKGDIGPKGDKGSKGEGHFGLPGPPGPPGAQGPQGRDGEGTPGSPGNEGKPGMPGIPGKRGPPGHPGTCDVTLCYNMYNLRDNRFSKGPNF</sequence>
<evidence type="ECO:0000256" key="12">
    <source>
        <dbReference type="SAM" id="SignalP"/>
    </source>
</evidence>
<feature type="compositionally biased region" description="Low complexity" evidence="11">
    <location>
        <begin position="548"/>
        <end position="582"/>
    </location>
</feature>
<dbReference type="Gene3D" id="2.60.120.200">
    <property type="match status" value="1"/>
</dbReference>
<evidence type="ECO:0000256" key="2">
    <source>
        <dbReference type="ARBA" id="ARBA00004498"/>
    </source>
</evidence>
<feature type="signal peptide" evidence="12">
    <location>
        <begin position="1"/>
        <end position="20"/>
    </location>
</feature>
<feature type="chain" id="PRO_5004866728" description="Collagen alpha-1(XXI) chain" evidence="12">
    <location>
        <begin position="21"/>
        <end position="962"/>
    </location>
</feature>
<evidence type="ECO:0000256" key="6">
    <source>
        <dbReference type="ARBA" id="ARBA00022729"/>
    </source>
</evidence>
<reference evidence="14" key="3">
    <citation type="submission" date="2025-09" db="UniProtKB">
        <authorList>
            <consortium name="Ensembl"/>
        </authorList>
    </citation>
    <scope>IDENTIFICATION</scope>
</reference>
<evidence type="ECO:0000256" key="8">
    <source>
        <dbReference type="ARBA" id="ARBA00023119"/>
    </source>
</evidence>
<dbReference type="InParanoid" id="W5MVA0"/>
<proteinExistence type="inferred from homology"/>
<evidence type="ECO:0000256" key="5">
    <source>
        <dbReference type="ARBA" id="ARBA00022530"/>
    </source>
</evidence>
<dbReference type="InterPro" id="IPR008160">
    <property type="entry name" value="Collagen"/>
</dbReference>
<feature type="compositionally biased region" description="Low complexity" evidence="11">
    <location>
        <begin position="764"/>
        <end position="782"/>
    </location>
</feature>
<evidence type="ECO:0000256" key="11">
    <source>
        <dbReference type="SAM" id="MobiDB-lite"/>
    </source>
</evidence>
<dbReference type="PROSITE" id="PS50234">
    <property type="entry name" value="VWFA"/>
    <property type="match status" value="1"/>
</dbReference>
<organism evidence="14 15">
    <name type="scientific">Lepisosteus oculatus</name>
    <name type="common">Spotted gar</name>
    <dbReference type="NCBI Taxonomy" id="7918"/>
    <lineage>
        <taxon>Eukaryota</taxon>
        <taxon>Metazoa</taxon>
        <taxon>Chordata</taxon>
        <taxon>Craniata</taxon>
        <taxon>Vertebrata</taxon>
        <taxon>Euteleostomi</taxon>
        <taxon>Actinopterygii</taxon>
        <taxon>Neopterygii</taxon>
        <taxon>Holostei</taxon>
        <taxon>Semionotiformes</taxon>
        <taxon>Lepisosteidae</taxon>
        <taxon>Lepisosteus</taxon>
    </lineage>
</organism>